<sequence length="183" mass="20875">MSFNVIITLDPNRENINWAFSQINSCIGTSYIIAKVRSSLILLSVSEPYRFWFEVKKCLQGKDTPIHRVIPVDEVVDPIITKVIEKARNYALARIPVNASYRITLHGKIYAIDERGKLVKMHTIDAVKAIAEGIDRKVDLENPEWVVYIRTVPLKRWHIVATISVAKAIVFKNIRIGEPIDPL</sequence>
<proteinExistence type="predicted"/>
<keyword evidence="2" id="KW-1185">Reference proteome</keyword>
<dbReference type="Proteomes" id="UP001529235">
    <property type="component" value="Unassembled WGS sequence"/>
</dbReference>
<evidence type="ECO:0000313" key="1">
    <source>
        <dbReference type="EMBL" id="MDK6029318.1"/>
    </source>
</evidence>
<evidence type="ECO:0008006" key="3">
    <source>
        <dbReference type="Google" id="ProtNLM"/>
    </source>
</evidence>
<gene>
    <name evidence="1" type="ORF">QPL79_08080</name>
</gene>
<dbReference type="RefSeq" id="WP_285274305.1">
    <property type="nucleotide sequence ID" value="NZ_JASNVW010000006.1"/>
</dbReference>
<reference evidence="1 2" key="1">
    <citation type="submission" date="2023-05" db="EMBL/GenBank/DDBJ databases">
        <title>A new hyperthermophilic archaea 'Ignisphaera cupida' sp. nov. and description of the family 'Ignisphaeraceae' fam. nov.</title>
        <authorList>
            <person name="Podosokorskaya O.A."/>
            <person name="Elcheninov A.G."/>
            <person name="Klukina A."/>
            <person name="Merkel A.Y."/>
        </authorList>
    </citation>
    <scope>NUCLEOTIDE SEQUENCE [LARGE SCALE GENOMIC DNA]</scope>
    <source>
        <strain evidence="1 2">4213-co</strain>
    </source>
</reference>
<comment type="caution">
    <text evidence="1">The sequence shown here is derived from an EMBL/GenBank/DDBJ whole genome shotgun (WGS) entry which is preliminary data.</text>
</comment>
<dbReference type="AlphaFoldDB" id="A0ABD4ZB40"/>
<name>A0ABD4ZB40_9CREN</name>
<protein>
    <recommendedName>
        <fullName evidence="3">THUMP domain-containing protein</fullName>
    </recommendedName>
</protein>
<organism evidence="1 2">
    <name type="scientific">Ignisphaera cupida</name>
    <dbReference type="NCBI Taxonomy" id="3050454"/>
    <lineage>
        <taxon>Archaea</taxon>
        <taxon>Thermoproteota</taxon>
        <taxon>Thermoprotei</taxon>
        <taxon>Desulfurococcales</taxon>
        <taxon>Desulfurococcaceae</taxon>
        <taxon>Ignisphaera</taxon>
    </lineage>
</organism>
<accession>A0ABD4ZB40</accession>
<evidence type="ECO:0000313" key="2">
    <source>
        <dbReference type="Proteomes" id="UP001529235"/>
    </source>
</evidence>
<dbReference type="EMBL" id="JASNVW010000006">
    <property type="protein sequence ID" value="MDK6029318.1"/>
    <property type="molecule type" value="Genomic_DNA"/>
</dbReference>